<dbReference type="Proteomes" id="UP001162483">
    <property type="component" value="Unassembled WGS sequence"/>
</dbReference>
<comment type="caution">
    <text evidence="1">The sequence shown here is derived from an EMBL/GenBank/DDBJ whole genome shotgun (WGS) entry which is preliminary data.</text>
</comment>
<organism evidence="1 2">
    <name type="scientific">Staurois parvus</name>
    <dbReference type="NCBI Taxonomy" id="386267"/>
    <lineage>
        <taxon>Eukaryota</taxon>
        <taxon>Metazoa</taxon>
        <taxon>Chordata</taxon>
        <taxon>Craniata</taxon>
        <taxon>Vertebrata</taxon>
        <taxon>Euteleostomi</taxon>
        <taxon>Amphibia</taxon>
        <taxon>Batrachia</taxon>
        <taxon>Anura</taxon>
        <taxon>Neobatrachia</taxon>
        <taxon>Ranoidea</taxon>
        <taxon>Ranidae</taxon>
        <taxon>Staurois</taxon>
    </lineage>
</organism>
<evidence type="ECO:0000313" key="1">
    <source>
        <dbReference type="EMBL" id="CAI9600044.1"/>
    </source>
</evidence>
<reference evidence="1" key="1">
    <citation type="submission" date="2023-05" db="EMBL/GenBank/DDBJ databases">
        <authorList>
            <person name="Stuckert A."/>
        </authorList>
    </citation>
    <scope>NUCLEOTIDE SEQUENCE</scope>
</reference>
<gene>
    <name evidence="1" type="ORF">SPARVUS_LOCUS12694692</name>
</gene>
<proteinExistence type="predicted"/>
<sequence length="70" mass="7517">MTRGRKGLTSGAIKELTGCCVLYTMCAVCVLLCKHAALFCSAMQSNTKQHADADRGEICLHADLSPKCKI</sequence>
<dbReference type="EMBL" id="CATNWA010017381">
    <property type="protein sequence ID" value="CAI9600044.1"/>
    <property type="molecule type" value="Genomic_DNA"/>
</dbReference>
<accession>A0ABN9FSR5</accession>
<keyword evidence="2" id="KW-1185">Reference proteome</keyword>
<protein>
    <submittedName>
        <fullName evidence="1">Uncharacterized protein</fullName>
    </submittedName>
</protein>
<name>A0ABN9FSR5_9NEOB</name>
<evidence type="ECO:0000313" key="2">
    <source>
        <dbReference type="Proteomes" id="UP001162483"/>
    </source>
</evidence>
<feature type="non-terminal residue" evidence="1">
    <location>
        <position position="70"/>
    </location>
</feature>